<sequence length="497" mass="52129">MRITSNAPPLVARVTAPPAAPPVLVPLAVVAGAFTLAQLVLVPPGMGLGWDESVYVSQVSPHAPAAFFSAPRARGVPLLVAPVAAWSSSTELLRVYLAVLSGAGLYCGLRVWRGLFPVRVLALAGAVFATLWVTLFYGPQAMPNYWVAVGALVTTGCFLRARAARTAPRVRPVGRTTLWGAAAGSALMAWMRPTDAVWVCVPLLLLPAVARGWRLPRLSAAMAVGLGTGAGAWVIEAYLRYGGLARRLDDASRIQGGLGWNIAVDDQLRSLVGRTLCRPCTGDLPPVMMYAWWFALPVLAAVGAAVAVRARRGAPTLVLLACATTAALPYLFFIGYAAPRFLLPAYALLAIPLADGLLSLVTGPGGAWRPVAGTLVALALVAHLGVQYSVLAQTVDRTTAARRDWDRVAADLHRLGVRPPCLLTGDNAIPIGFYAGCSSAAVRGNNANITRAGILRTAERVPVATLVAGGGPPPEYARSWPAHEVAGFRLHVAPTGR</sequence>
<organism evidence="2 3">
    <name type="scientific">Streptomyces heilongjiangensis</name>
    <dbReference type="NCBI Taxonomy" id="945052"/>
    <lineage>
        <taxon>Bacteria</taxon>
        <taxon>Bacillati</taxon>
        <taxon>Actinomycetota</taxon>
        <taxon>Actinomycetes</taxon>
        <taxon>Kitasatosporales</taxon>
        <taxon>Streptomycetaceae</taxon>
        <taxon>Streptomyces</taxon>
    </lineage>
</organism>
<feature type="transmembrane region" description="Helical" evidence="1">
    <location>
        <begin position="370"/>
        <end position="390"/>
    </location>
</feature>
<keyword evidence="3" id="KW-1185">Reference proteome</keyword>
<gene>
    <name evidence="2" type="ORF">ACFQGO_29780</name>
</gene>
<keyword evidence="1" id="KW-0812">Transmembrane</keyword>
<feature type="transmembrane region" description="Helical" evidence="1">
    <location>
        <begin position="290"/>
        <end position="310"/>
    </location>
</feature>
<reference evidence="3" key="1">
    <citation type="journal article" date="2019" name="Int. J. Syst. Evol. Microbiol.">
        <title>The Global Catalogue of Microorganisms (GCM) 10K type strain sequencing project: providing services to taxonomists for standard genome sequencing and annotation.</title>
        <authorList>
            <consortium name="The Broad Institute Genomics Platform"/>
            <consortium name="The Broad Institute Genome Sequencing Center for Infectious Disease"/>
            <person name="Wu L."/>
            <person name="Ma J."/>
        </authorList>
    </citation>
    <scope>NUCLEOTIDE SEQUENCE [LARGE SCALE GENOMIC DNA]</scope>
    <source>
        <strain evidence="3">JCM 9918</strain>
    </source>
</reference>
<dbReference type="Proteomes" id="UP001596112">
    <property type="component" value="Unassembled WGS sequence"/>
</dbReference>
<evidence type="ECO:0008006" key="4">
    <source>
        <dbReference type="Google" id="ProtNLM"/>
    </source>
</evidence>
<feature type="transmembrane region" description="Helical" evidence="1">
    <location>
        <begin position="92"/>
        <end position="109"/>
    </location>
</feature>
<protein>
    <recommendedName>
        <fullName evidence="4">Integral membrane protein</fullName>
    </recommendedName>
</protein>
<feature type="transmembrane region" description="Helical" evidence="1">
    <location>
        <begin position="23"/>
        <end position="41"/>
    </location>
</feature>
<evidence type="ECO:0000313" key="2">
    <source>
        <dbReference type="EMBL" id="MFC5811646.1"/>
    </source>
</evidence>
<keyword evidence="1" id="KW-0472">Membrane</keyword>
<proteinExistence type="predicted"/>
<keyword evidence="1" id="KW-1133">Transmembrane helix</keyword>
<evidence type="ECO:0000256" key="1">
    <source>
        <dbReference type="SAM" id="Phobius"/>
    </source>
</evidence>
<name>A0ABW1BFJ3_9ACTN</name>
<comment type="caution">
    <text evidence="2">The sequence shown here is derived from an EMBL/GenBank/DDBJ whole genome shotgun (WGS) entry which is preliminary data.</text>
</comment>
<feature type="transmembrane region" description="Helical" evidence="1">
    <location>
        <begin position="317"/>
        <end position="337"/>
    </location>
</feature>
<feature type="transmembrane region" description="Helical" evidence="1">
    <location>
        <begin position="143"/>
        <end position="161"/>
    </location>
</feature>
<evidence type="ECO:0000313" key="3">
    <source>
        <dbReference type="Proteomes" id="UP001596112"/>
    </source>
</evidence>
<dbReference type="RefSeq" id="WP_380968772.1">
    <property type="nucleotide sequence ID" value="NZ_JAQOSL010000031.1"/>
</dbReference>
<dbReference type="EMBL" id="JBHSNZ010000026">
    <property type="protein sequence ID" value="MFC5811646.1"/>
    <property type="molecule type" value="Genomic_DNA"/>
</dbReference>
<feature type="transmembrane region" description="Helical" evidence="1">
    <location>
        <begin position="220"/>
        <end position="239"/>
    </location>
</feature>
<feature type="transmembrane region" description="Helical" evidence="1">
    <location>
        <begin position="116"/>
        <end position="137"/>
    </location>
</feature>
<accession>A0ABW1BFJ3</accession>